<organism evidence="8 9">
    <name type="scientific">Agrococcus citreus</name>
    <dbReference type="NCBI Taxonomy" id="84643"/>
    <lineage>
        <taxon>Bacteria</taxon>
        <taxon>Bacillati</taxon>
        <taxon>Actinomycetota</taxon>
        <taxon>Actinomycetes</taxon>
        <taxon>Micrococcales</taxon>
        <taxon>Microbacteriaceae</taxon>
        <taxon>Agrococcus</taxon>
    </lineage>
</organism>
<dbReference type="RefSeq" id="WP_343916741.1">
    <property type="nucleotide sequence ID" value="NZ_BAAAKK010000001.1"/>
</dbReference>
<feature type="domain" description="Solute-binding protein family 3/N-terminal" evidence="6">
    <location>
        <begin position="53"/>
        <end position="273"/>
    </location>
</feature>
<keyword evidence="9" id="KW-1185">Reference proteome</keyword>
<dbReference type="Proteomes" id="UP001501266">
    <property type="component" value="Unassembled WGS sequence"/>
</dbReference>
<reference evidence="8 9" key="1">
    <citation type="journal article" date="2019" name="Int. J. Syst. Evol. Microbiol.">
        <title>The Global Catalogue of Microorganisms (GCM) 10K type strain sequencing project: providing services to taxonomists for standard genome sequencing and annotation.</title>
        <authorList>
            <consortium name="The Broad Institute Genomics Platform"/>
            <consortium name="The Broad Institute Genome Sequencing Center for Infectious Disease"/>
            <person name="Wu L."/>
            <person name="Ma J."/>
        </authorList>
    </citation>
    <scope>NUCLEOTIDE SEQUENCE [LARGE SCALE GENOMIC DNA]</scope>
    <source>
        <strain evidence="8 9">JCM 12398</strain>
    </source>
</reference>
<dbReference type="PANTHER" id="PTHR35936">
    <property type="entry name" value="MEMBRANE-BOUND LYTIC MUREIN TRANSGLYCOSYLASE F"/>
    <property type="match status" value="1"/>
</dbReference>
<dbReference type="InterPro" id="IPR001638">
    <property type="entry name" value="Solute-binding_3/MltF_N"/>
</dbReference>
<sequence>MPRSRTAASRLAPLAALAAASVALVGCSTVADPAPSGETSTGLTIEQVQEAGTLVVGTEGTYSPFSFHEGGAGELTGYDVEIITAVAEQLGVEVEFVETPWDAIFAALDAGRVDVIANQVSITPQRLERYVFSEPYTYSPGVLIVAEGSDIASFDDLSGRTSAQSLTSNWAEIATEAGADVEEVEGFAQAAELLRSGRVDATINDRLTYLDYVQSQGGETGLVDVAETEETSENALAFRAGSESLVTAVDEALAALAADGTLAEISERYFGEDVSQP</sequence>
<feature type="signal peptide" evidence="5">
    <location>
        <begin position="1"/>
        <end position="31"/>
    </location>
</feature>
<keyword evidence="3 5" id="KW-0732">Signal</keyword>
<feature type="chain" id="PRO_5045396038" evidence="5">
    <location>
        <begin position="32"/>
        <end position="277"/>
    </location>
</feature>
<dbReference type="InterPro" id="IPR018313">
    <property type="entry name" value="SBP_3_CS"/>
</dbReference>
<dbReference type="Gene3D" id="3.40.190.10">
    <property type="entry name" value="Periplasmic binding protein-like II"/>
    <property type="match status" value="2"/>
</dbReference>
<dbReference type="PANTHER" id="PTHR35936:SF19">
    <property type="entry name" value="AMINO-ACID-BINDING PROTEIN YXEM-RELATED"/>
    <property type="match status" value="1"/>
</dbReference>
<evidence type="ECO:0000259" key="6">
    <source>
        <dbReference type="SMART" id="SM00062"/>
    </source>
</evidence>
<evidence type="ECO:0000256" key="2">
    <source>
        <dbReference type="ARBA" id="ARBA00010333"/>
    </source>
</evidence>
<evidence type="ECO:0000259" key="7">
    <source>
        <dbReference type="SMART" id="SM00079"/>
    </source>
</evidence>
<comment type="subcellular location">
    <subcellularLocation>
        <location evidence="1">Cell envelope</location>
    </subcellularLocation>
</comment>
<name>A0ABN1YSC5_9MICO</name>
<comment type="similarity">
    <text evidence="2 4">Belongs to the bacterial solute-binding protein 3 family.</text>
</comment>
<feature type="domain" description="Ionotropic glutamate receptor C-terminal" evidence="7">
    <location>
        <begin position="53"/>
        <end position="272"/>
    </location>
</feature>
<dbReference type="Pfam" id="PF00497">
    <property type="entry name" value="SBP_bac_3"/>
    <property type="match status" value="1"/>
</dbReference>
<protein>
    <submittedName>
        <fullName evidence="8">Amino acid ABC transporter substrate-binding protein</fullName>
    </submittedName>
</protein>
<proteinExistence type="inferred from homology"/>
<dbReference type="PROSITE" id="PS01039">
    <property type="entry name" value="SBP_BACTERIAL_3"/>
    <property type="match status" value="1"/>
</dbReference>
<evidence type="ECO:0000256" key="1">
    <source>
        <dbReference type="ARBA" id="ARBA00004196"/>
    </source>
</evidence>
<dbReference type="CDD" id="cd13711">
    <property type="entry name" value="PBP2_Ngo0372_TcyA"/>
    <property type="match status" value="1"/>
</dbReference>
<dbReference type="SMART" id="SM00062">
    <property type="entry name" value="PBPb"/>
    <property type="match status" value="1"/>
</dbReference>
<accession>A0ABN1YSC5</accession>
<evidence type="ECO:0000256" key="3">
    <source>
        <dbReference type="ARBA" id="ARBA00022729"/>
    </source>
</evidence>
<comment type="caution">
    <text evidence="8">The sequence shown here is derived from an EMBL/GenBank/DDBJ whole genome shotgun (WGS) entry which is preliminary data.</text>
</comment>
<dbReference type="SMART" id="SM00079">
    <property type="entry name" value="PBPe"/>
    <property type="match status" value="1"/>
</dbReference>
<dbReference type="InterPro" id="IPR001320">
    <property type="entry name" value="Iontro_rcpt_C"/>
</dbReference>
<evidence type="ECO:0000256" key="4">
    <source>
        <dbReference type="RuleBase" id="RU003744"/>
    </source>
</evidence>
<evidence type="ECO:0000313" key="8">
    <source>
        <dbReference type="EMBL" id="GAA1418212.1"/>
    </source>
</evidence>
<evidence type="ECO:0000256" key="5">
    <source>
        <dbReference type="SAM" id="SignalP"/>
    </source>
</evidence>
<dbReference type="PROSITE" id="PS51257">
    <property type="entry name" value="PROKAR_LIPOPROTEIN"/>
    <property type="match status" value="1"/>
</dbReference>
<gene>
    <name evidence="8" type="ORF">GCM10009640_03630</name>
</gene>
<dbReference type="EMBL" id="BAAAKK010000001">
    <property type="protein sequence ID" value="GAA1418212.1"/>
    <property type="molecule type" value="Genomic_DNA"/>
</dbReference>
<dbReference type="SUPFAM" id="SSF53850">
    <property type="entry name" value="Periplasmic binding protein-like II"/>
    <property type="match status" value="1"/>
</dbReference>
<evidence type="ECO:0000313" key="9">
    <source>
        <dbReference type="Proteomes" id="UP001501266"/>
    </source>
</evidence>